<dbReference type="Proteomes" id="UP000070463">
    <property type="component" value="Unassembled WGS sequence"/>
</dbReference>
<dbReference type="InterPro" id="IPR043519">
    <property type="entry name" value="NT_sf"/>
</dbReference>
<evidence type="ECO:0008006" key="3">
    <source>
        <dbReference type="Google" id="ProtNLM"/>
    </source>
</evidence>
<dbReference type="SUPFAM" id="SSF81301">
    <property type="entry name" value="Nucleotidyltransferase"/>
    <property type="match status" value="1"/>
</dbReference>
<name>A0A133UU17_9EURY</name>
<protein>
    <recommendedName>
        <fullName evidence="3">Polymerase nucleotidyl transferase domain-containing protein</fullName>
    </recommendedName>
</protein>
<proteinExistence type="predicted"/>
<gene>
    <name evidence="1" type="ORF">AKJ37_02505</name>
</gene>
<dbReference type="EMBL" id="LHXR01000022">
    <property type="protein sequence ID" value="KXA97702.1"/>
    <property type="molecule type" value="Genomic_DNA"/>
</dbReference>
<evidence type="ECO:0000313" key="1">
    <source>
        <dbReference type="EMBL" id="KXA97702.1"/>
    </source>
</evidence>
<dbReference type="AlphaFoldDB" id="A0A133UU17"/>
<organism evidence="1 2">
    <name type="scientific">candidate division MSBL1 archaeon SCGC-AAA259I09</name>
    <dbReference type="NCBI Taxonomy" id="1698267"/>
    <lineage>
        <taxon>Archaea</taxon>
        <taxon>Methanobacteriati</taxon>
        <taxon>Methanobacteriota</taxon>
        <taxon>candidate division MSBL1</taxon>
    </lineage>
</organism>
<reference evidence="1 2" key="1">
    <citation type="journal article" date="2016" name="Sci. Rep.">
        <title>Metabolic traits of an uncultured archaeal lineage -MSBL1- from brine pools of the Red Sea.</title>
        <authorList>
            <person name="Mwirichia R."/>
            <person name="Alam I."/>
            <person name="Rashid M."/>
            <person name="Vinu M."/>
            <person name="Ba-Alawi W."/>
            <person name="Anthony Kamau A."/>
            <person name="Kamanda Ngugi D."/>
            <person name="Goker M."/>
            <person name="Klenk H.P."/>
            <person name="Bajic V."/>
            <person name="Stingl U."/>
        </authorList>
    </citation>
    <scope>NUCLEOTIDE SEQUENCE [LARGE SCALE GENOMIC DNA]</scope>
    <source>
        <strain evidence="1">SCGC-AAA259I09</strain>
    </source>
</reference>
<evidence type="ECO:0000313" key="2">
    <source>
        <dbReference type="Proteomes" id="UP000070463"/>
    </source>
</evidence>
<keyword evidence="2" id="KW-1185">Reference proteome</keyword>
<sequence>MDLPEDLKTDRSGELRNFMSCVLESCPDPVMVLVTGSTVHGEMTELSDVDGTVFFEFLS</sequence>
<accession>A0A133UU17</accession>
<comment type="caution">
    <text evidence="1">The sequence shown here is derived from an EMBL/GenBank/DDBJ whole genome shotgun (WGS) entry which is preliminary data.</text>
</comment>